<dbReference type="AlphaFoldDB" id="A0A0N9I596"/>
<dbReference type="Pfam" id="PF18970">
    <property type="entry name" value="DUF5709"/>
    <property type="match status" value="1"/>
</dbReference>
<dbReference type="STRING" id="860235.AOZ06_26835"/>
<protein>
    <recommendedName>
        <fullName evidence="2">DUF5709 domain-containing protein</fullName>
    </recommendedName>
</protein>
<feature type="domain" description="DUF5709" evidence="2">
    <location>
        <begin position="81"/>
        <end position="128"/>
    </location>
</feature>
<dbReference type="KEGG" id="kphy:AOZ06_26835"/>
<reference evidence="3 4" key="1">
    <citation type="submission" date="2015-07" db="EMBL/GenBank/DDBJ databases">
        <title>Genome sequencing of Kibdelosporangium phytohabitans.</title>
        <authorList>
            <person name="Qin S."/>
            <person name="Xing K."/>
        </authorList>
    </citation>
    <scope>NUCLEOTIDE SEQUENCE [LARGE SCALE GENOMIC DNA]</scope>
    <source>
        <strain evidence="3 4">KLBMP1111</strain>
    </source>
</reference>
<dbReference type="RefSeq" id="WP_054291934.1">
    <property type="nucleotide sequence ID" value="NZ_CP012752.1"/>
</dbReference>
<dbReference type="Proteomes" id="UP000063699">
    <property type="component" value="Chromosome"/>
</dbReference>
<gene>
    <name evidence="3" type="ORF">AOZ06_26835</name>
</gene>
<feature type="compositionally biased region" description="Acidic residues" evidence="1">
    <location>
        <begin position="57"/>
        <end position="82"/>
    </location>
</feature>
<evidence type="ECO:0000256" key="1">
    <source>
        <dbReference type="SAM" id="MobiDB-lite"/>
    </source>
</evidence>
<evidence type="ECO:0000259" key="2">
    <source>
        <dbReference type="Pfam" id="PF18970"/>
    </source>
</evidence>
<dbReference type="InterPro" id="IPR043763">
    <property type="entry name" value="DUF5709"/>
</dbReference>
<organism evidence="3 4">
    <name type="scientific">Kibdelosporangium phytohabitans</name>
    <dbReference type="NCBI Taxonomy" id="860235"/>
    <lineage>
        <taxon>Bacteria</taxon>
        <taxon>Bacillati</taxon>
        <taxon>Actinomycetota</taxon>
        <taxon>Actinomycetes</taxon>
        <taxon>Pseudonocardiales</taxon>
        <taxon>Pseudonocardiaceae</taxon>
        <taxon>Kibdelosporangium</taxon>
    </lineage>
</organism>
<name>A0A0N9I596_9PSEU</name>
<proteinExistence type="predicted"/>
<evidence type="ECO:0000313" key="3">
    <source>
        <dbReference type="EMBL" id="ALG10030.1"/>
    </source>
</evidence>
<evidence type="ECO:0000313" key="4">
    <source>
        <dbReference type="Proteomes" id="UP000063699"/>
    </source>
</evidence>
<accession>A0A0N9I596</accession>
<dbReference type="EMBL" id="CP012752">
    <property type="protein sequence ID" value="ALG10030.1"/>
    <property type="molecule type" value="Genomic_DNA"/>
</dbReference>
<sequence>MDGDIDDSDNADTGILDPEDTLDDRNAYDEGYSPPEKAPVLDEGVSLGDRLAREEPDVSYDDGDDGLGDTGDTDGELIDDEVGGGRAGRLVAADEGFGPDTDGELRASDVGIDGGAASAEEAAVHVVDPRDD</sequence>
<keyword evidence="4" id="KW-1185">Reference proteome</keyword>
<feature type="region of interest" description="Disordered" evidence="1">
    <location>
        <begin position="1"/>
        <end position="87"/>
    </location>
</feature>
<feature type="compositionally biased region" description="Acidic residues" evidence="1">
    <location>
        <begin position="1"/>
        <end position="10"/>
    </location>
</feature>
<dbReference type="OrthoDB" id="3212066at2"/>